<keyword evidence="1" id="KW-1133">Transmembrane helix</keyword>
<evidence type="ECO:0000313" key="3">
    <source>
        <dbReference type="Proteomes" id="UP000031972"/>
    </source>
</evidence>
<sequence length="234" mass="26840">MFSLVESLELILGWSIILFIALHLYRKAENLPSIWKVAIAIAVGLFSFSINIPVAGELISLPILPLGVWALNFFLRKRERSWERYRPFAWLGFGANFVFLILALLAIPLQNLIYPEDRLTTYVSDTENASLIVLHPSADDSAALDKKILLEQLEISNQQAVQSEEWYYDTVMDHEMEDRNERFPYQLAEVSAKWGSGFSPLVFIEEDGQGIVVMKEAEQKYFRLEHSILQRGES</sequence>
<dbReference type="PATRIC" id="fig|220754.4.peg.781"/>
<feature type="transmembrane region" description="Helical" evidence="1">
    <location>
        <begin position="6"/>
        <end position="25"/>
    </location>
</feature>
<evidence type="ECO:0000313" key="2">
    <source>
        <dbReference type="EMBL" id="KIL50881.1"/>
    </source>
</evidence>
<dbReference type="Proteomes" id="UP000031972">
    <property type="component" value="Unassembled WGS sequence"/>
</dbReference>
<dbReference type="AlphaFoldDB" id="A0A0C2W2M6"/>
<dbReference type="OrthoDB" id="2438344at2"/>
<reference evidence="2 3" key="1">
    <citation type="submission" date="2015-01" db="EMBL/GenBank/DDBJ databases">
        <title>Jeotgalibacillus campisalis genome sequencing.</title>
        <authorList>
            <person name="Goh K.M."/>
            <person name="Chan K.-G."/>
            <person name="Yaakop A.S."/>
            <person name="Ee R."/>
            <person name="Gan H.M."/>
            <person name="Chan C.S."/>
        </authorList>
    </citation>
    <scope>NUCLEOTIDE SEQUENCE [LARGE SCALE GENOMIC DNA]</scope>
    <source>
        <strain evidence="2 3">SF-57</strain>
    </source>
</reference>
<evidence type="ECO:0000256" key="1">
    <source>
        <dbReference type="SAM" id="Phobius"/>
    </source>
</evidence>
<organism evidence="2 3">
    <name type="scientific">Jeotgalibacillus campisalis</name>
    <dbReference type="NCBI Taxonomy" id="220754"/>
    <lineage>
        <taxon>Bacteria</taxon>
        <taxon>Bacillati</taxon>
        <taxon>Bacillota</taxon>
        <taxon>Bacilli</taxon>
        <taxon>Bacillales</taxon>
        <taxon>Caryophanaceae</taxon>
        <taxon>Jeotgalibacillus</taxon>
    </lineage>
</organism>
<feature type="transmembrane region" description="Helical" evidence="1">
    <location>
        <begin position="34"/>
        <end position="52"/>
    </location>
</feature>
<protein>
    <submittedName>
        <fullName evidence="2">Uncharacterized protein</fullName>
    </submittedName>
</protein>
<dbReference type="RefSeq" id="WP_041055084.1">
    <property type="nucleotide sequence ID" value="NZ_JXRR01000008.1"/>
</dbReference>
<accession>A0A0C2W2M6</accession>
<feature type="transmembrane region" description="Helical" evidence="1">
    <location>
        <begin position="58"/>
        <end position="75"/>
    </location>
</feature>
<gene>
    <name evidence="2" type="ORF">KR50_07620</name>
</gene>
<comment type="caution">
    <text evidence="2">The sequence shown here is derived from an EMBL/GenBank/DDBJ whole genome shotgun (WGS) entry which is preliminary data.</text>
</comment>
<keyword evidence="1" id="KW-0472">Membrane</keyword>
<feature type="transmembrane region" description="Helical" evidence="1">
    <location>
        <begin position="87"/>
        <end position="109"/>
    </location>
</feature>
<proteinExistence type="predicted"/>
<keyword evidence="1" id="KW-0812">Transmembrane</keyword>
<name>A0A0C2W2M6_9BACL</name>
<dbReference type="EMBL" id="JXRR01000008">
    <property type="protein sequence ID" value="KIL50881.1"/>
    <property type="molecule type" value="Genomic_DNA"/>
</dbReference>
<keyword evidence="3" id="KW-1185">Reference proteome</keyword>